<dbReference type="InterPro" id="IPR013162">
    <property type="entry name" value="CD80_C2-set"/>
</dbReference>
<dbReference type="PANTHER" id="PTHR21261">
    <property type="entry name" value="BEAT PROTEIN"/>
    <property type="match status" value="1"/>
</dbReference>
<reference evidence="7" key="1">
    <citation type="submission" date="2021-05" db="EMBL/GenBank/DDBJ databases">
        <authorList>
            <person name="Alioto T."/>
            <person name="Alioto T."/>
            <person name="Gomez Garrido J."/>
        </authorList>
    </citation>
    <scope>NUCLEOTIDE SEQUENCE</scope>
</reference>
<feature type="domain" description="Ig-like" evidence="6">
    <location>
        <begin position="20"/>
        <end position="118"/>
    </location>
</feature>
<dbReference type="EMBL" id="HBUF01302182">
    <property type="protein sequence ID" value="CAG6691365.1"/>
    <property type="molecule type" value="Transcribed_RNA"/>
</dbReference>
<evidence type="ECO:0000256" key="2">
    <source>
        <dbReference type="ARBA" id="ARBA00023136"/>
    </source>
</evidence>
<dbReference type="SUPFAM" id="SSF48726">
    <property type="entry name" value="Immunoglobulin"/>
    <property type="match status" value="2"/>
</dbReference>
<dbReference type="EMBL" id="HBUF01528738">
    <property type="protein sequence ID" value="CAG6751036.1"/>
    <property type="molecule type" value="Transcribed_RNA"/>
</dbReference>
<sequence>MFFGLLFMFVMLWNESRCLKNVTVTIPKAVIRGGVAHLRCNYNLEDEALYTMKWYRNGREFYRFTPREKPQMKTFAIPEVPLSISNKSNANVLTLHSVQLEASGRYSCEVSADAPSFQTFIVNSVMDIVVLPEGRPEIEGFKSRYKMGDLVTATCKSYSSKPPANLTWSLNDQPVPPQFIKPLKVTVDPDGQYETSMSTLHLVTTKRDFIGHNMRLRCTASIHDVYWKTTEKSSQEDIRHRTKVEFVDSNHHPPDQEAPSYLTESQTPSYPPGFQDVNSDLDYHQDLNGRRAASSSSKINSAPFPQPPRTLVTLASACLVILLLL</sequence>
<dbReference type="EMBL" id="HBUF01052621">
    <property type="protein sequence ID" value="CAG6622456.1"/>
    <property type="molecule type" value="Transcribed_RNA"/>
</dbReference>
<dbReference type="AlphaFoldDB" id="A0A8D8MFP2"/>
<keyword evidence="5" id="KW-0732">Signal</keyword>
<dbReference type="EMBL" id="HBUF01302183">
    <property type="protein sequence ID" value="CAG6691366.1"/>
    <property type="molecule type" value="Transcribed_RNA"/>
</dbReference>
<dbReference type="EMBL" id="HBUF01392625">
    <property type="protein sequence ID" value="CAG6734440.1"/>
    <property type="molecule type" value="Transcribed_RNA"/>
</dbReference>
<feature type="region of interest" description="Disordered" evidence="4">
    <location>
        <begin position="245"/>
        <end position="281"/>
    </location>
</feature>
<dbReference type="EMBL" id="HBUF01528737">
    <property type="protein sequence ID" value="CAG6751035.1"/>
    <property type="molecule type" value="Transcribed_RNA"/>
</dbReference>
<name>A0A8D8MFP2_9HEMI</name>
<dbReference type="EMBL" id="HBUF01392626">
    <property type="protein sequence ID" value="CAG6734442.1"/>
    <property type="molecule type" value="Transcribed_RNA"/>
</dbReference>
<dbReference type="InterPro" id="IPR003599">
    <property type="entry name" value="Ig_sub"/>
</dbReference>
<protein>
    <submittedName>
        <fullName evidence="7">Cell adhesion molecule 3</fullName>
    </submittedName>
</protein>
<dbReference type="GO" id="GO:0016020">
    <property type="term" value="C:membrane"/>
    <property type="evidence" value="ECO:0007669"/>
    <property type="project" value="UniProtKB-SubCell"/>
</dbReference>
<feature type="chain" id="PRO_5036428376" evidence="5">
    <location>
        <begin position="19"/>
        <end position="325"/>
    </location>
</feature>
<keyword evidence="3" id="KW-1015">Disulfide bond</keyword>
<organism evidence="7">
    <name type="scientific">Cacopsylla melanoneura</name>
    <dbReference type="NCBI Taxonomy" id="428564"/>
    <lineage>
        <taxon>Eukaryota</taxon>
        <taxon>Metazoa</taxon>
        <taxon>Ecdysozoa</taxon>
        <taxon>Arthropoda</taxon>
        <taxon>Hexapoda</taxon>
        <taxon>Insecta</taxon>
        <taxon>Pterygota</taxon>
        <taxon>Neoptera</taxon>
        <taxon>Paraneoptera</taxon>
        <taxon>Hemiptera</taxon>
        <taxon>Sternorrhyncha</taxon>
        <taxon>Psylloidea</taxon>
        <taxon>Psyllidae</taxon>
        <taxon>Psyllinae</taxon>
        <taxon>Cacopsylla</taxon>
    </lineage>
</organism>
<dbReference type="Pfam" id="PF08205">
    <property type="entry name" value="C2-set_2"/>
    <property type="match status" value="1"/>
</dbReference>
<feature type="compositionally biased region" description="Basic and acidic residues" evidence="4">
    <location>
        <begin position="245"/>
        <end position="255"/>
    </location>
</feature>
<accession>A0A8D8MFP2</accession>
<keyword evidence="2" id="KW-0472">Membrane</keyword>
<evidence type="ECO:0000256" key="3">
    <source>
        <dbReference type="ARBA" id="ARBA00023157"/>
    </source>
</evidence>
<dbReference type="Gene3D" id="2.60.40.10">
    <property type="entry name" value="Immunoglobulins"/>
    <property type="match status" value="2"/>
</dbReference>
<evidence type="ECO:0000256" key="1">
    <source>
        <dbReference type="ARBA" id="ARBA00004167"/>
    </source>
</evidence>
<dbReference type="SMART" id="SM00409">
    <property type="entry name" value="IG"/>
    <property type="match status" value="1"/>
</dbReference>
<dbReference type="InterPro" id="IPR036179">
    <property type="entry name" value="Ig-like_dom_sf"/>
</dbReference>
<dbReference type="PANTHER" id="PTHR21261:SF8">
    <property type="entry name" value="BEATEN PATH IA, ISOFORM B-RELATED"/>
    <property type="match status" value="1"/>
</dbReference>
<dbReference type="EMBL" id="HBUF01052620">
    <property type="protein sequence ID" value="CAG6622455.1"/>
    <property type="molecule type" value="Transcribed_RNA"/>
</dbReference>
<dbReference type="EMBL" id="HBUF01302184">
    <property type="protein sequence ID" value="CAG6691367.1"/>
    <property type="molecule type" value="Transcribed_RNA"/>
</dbReference>
<feature type="signal peptide" evidence="5">
    <location>
        <begin position="1"/>
        <end position="18"/>
    </location>
</feature>
<dbReference type="PROSITE" id="PS50835">
    <property type="entry name" value="IG_LIKE"/>
    <property type="match status" value="2"/>
</dbReference>
<proteinExistence type="predicted"/>
<dbReference type="EMBL" id="HBUF01528739">
    <property type="protein sequence ID" value="CAG6751037.1"/>
    <property type="molecule type" value="Transcribed_RNA"/>
</dbReference>
<dbReference type="FunFam" id="2.60.40.10:FF:000437">
    <property type="entry name" value="Beat-IIIc, isoform A"/>
    <property type="match status" value="1"/>
</dbReference>
<evidence type="ECO:0000256" key="5">
    <source>
        <dbReference type="SAM" id="SignalP"/>
    </source>
</evidence>
<comment type="subcellular location">
    <subcellularLocation>
        <location evidence="1">Membrane</location>
        <topology evidence="1">Single-pass membrane protein</topology>
    </subcellularLocation>
</comment>
<evidence type="ECO:0000259" key="6">
    <source>
        <dbReference type="PROSITE" id="PS50835"/>
    </source>
</evidence>
<feature type="domain" description="Ig-like" evidence="6">
    <location>
        <begin position="136"/>
        <end position="239"/>
    </location>
</feature>
<dbReference type="Pfam" id="PF13927">
    <property type="entry name" value="Ig_3"/>
    <property type="match status" value="1"/>
</dbReference>
<evidence type="ECO:0000256" key="4">
    <source>
        <dbReference type="SAM" id="MobiDB-lite"/>
    </source>
</evidence>
<dbReference type="InterPro" id="IPR013783">
    <property type="entry name" value="Ig-like_fold"/>
</dbReference>
<dbReference type="InterPro" id="IPR007110">
    <property type="entry name" value="Ig-like_dom"/>
</dbReference>
<evidence type="ECO:0000313" key="7">
    <source>
        <dbReference type="EMBL" id="CAG6622456.1"/>
    </source>
</evidence>